<dbReference type="PROSITE" id="PS51071">
    <property type="entry name" value="HTH_RPIR"/>
    <property type="match status" value="1"/>
</dbReference>
<dbReference type="EMBL" id="ASWA01000002">
    <property type="protein sequence ID" value="EOT69377.1"/>
    <property type="molecule type" value="Genomic_DNA"/>
</dbReference>
<dbReference type="Gene3D" id="1.10.10.10">
    <property type="entry name" value="Winged helix-like DNA-binding domain superfamily/Winged helix DNA-binding domain"/>
    <property type="match status" value="1"/>
</dbReference>
<dbReference type="Pfam" id="PF01380">
    <property type="entry name" value="SIS"/>
    <property type="match status" value="1"/>
</dbReference>
<accession>R2PCD8</accession>
<evidence type="ECO:0000313" key="7">
    <source>
        <dbReference type="EMBL" id="EOT69377.1"/>
    </source>
</evidence>
<feature type="domain" description="SIS" evidence="5">
    <location>
        <begin position="107"/>
        <end position="249"/>
    </location>
</feature>
<dbReference type="PROSITE" id="PS51464">
    <property type="entry name" value="SIS"/>
    <property type="match status" value="1"/>
</dbReference>
<dbReference type="eggNOG" id="COG1737">
    <property type="taxonomic scope" value="Bacteria"/>
</dbReference>
<dbReference type="InterPro" id="IPR000281">
    <property type="entry name" value="HTH_RpiR"/>
</dbReference>
<dbReference type="GO" id="GO:0003700">
    <property type="term" value="F:DNA-binding transcription factor activity"/>
    <property type="evidence" value="ECO:0007669"/>
    <property type="project" value="InterPro"/>
</dbReference>
<dbReference type="InterPro" id="IPR036388">
    <property type="entry name" value="WH-like_DNA-bd_sf"/>
</dbReference>
<dbReference type="SUPFAM" id="SSF46689">
    <property type="entry name" value="Homeodomain-like"/>
    <property type="match status" value="1"/>
</dbReference>
<keyword evidence="2" id="KW-0238">DNA-binding</keyword>
<dbReference type="GO" id="GO:0003677">
    <property type="term" value="F:DNA binding"/>
    <property type="evidence" value="ECO:0007669"/>
    <property type="project" value="UniProtKB-KW"/>
</dbReference>
<dbReference type="AlphaFoldDB" id="R2PCD8"/>
<evidence type="ECO:0000259" key="4">
    <source>
        <dbReference type="PROSITE" id="PS51071"/>
    </source>
</evidence>
<dbReference type="PANTHER" id="PTHR30514">
    <property type="entry name" value="GLUCOKINASE"/>
    <property type="match status" value="1"/>
</dbReference>
<name>R2PCD8_9ENTE</name>
<dbReference type="Pfam" id="PF01418">
    <property type="entry name" value="HTH_6"/>
    <property type="match status" value="1"/>
</dbReference>
<dbReference type="PANTHER" id="PTHR30514:SF1">
    <property type="entry name" value="HTH-TYPE TRANSCRIPTIONAL REGULATOR HEXR-RELATED"/>
    <property type="match status" value="1"/>
</dbReference>
<dbReference type="EMBL" id="AJAK01000007">
    <property type="protein sequence ID" value="EOH80868.1"/>
    <property type="molecule type" value="Genomic_DNA"/>
</dbReference>
<dbReference type="InterPro" id="IPR046348">
    <property type="entry name" value="SIS_dom_sf"/>
</dbReference>
<keyword evidence="3" id="KW-0804">Transcription</keyword>
<keyword evidence="1" id="KW-0805">Transcription regulation</keyword>
<evidence type="ECO:0000256" key="2">
    <source>
        <dbReference type="ARBA" id="ARBA00023125"/>
    </source>
</evidence>
<dbReference type="CDD" id="cd05013">
    <property type="entry name" value="SIS_RpiR"/>
    <property type="match status" value="1"/>
</dbReference>
<dbReference type="STRING" id="71451.RV07_GL003169"/>
<dbReference type="SUPFAM" id="SSF53697">
    <property type="entry name" value="SIS domain"/>
    <property type="match status" value="1"/>
</dbReference>
<dbReference type="OrthoDB" id="1648815at2"/>
<evidence type="ECO:0000313" key="9">
    <source>
        <dbReference type="Proteomes" id="UP000014148"/>
    </source>
</evidence>
<evidence type="ECO:0000256" key="1">
    <source>
        <dbReference type="ARBA" id="ARBA00023015"/>
    </source>
</evidence>
<comment type="caution">
    <text evidence="6">The sequence shown here is derived from an EMBL/GenBank/DDBJ whole genome shotgun (WGS) entry which is preliminary data.</text>
</comment>
<organism evidence="6 8">
    <name type="scientific">Enterococcus malodoratus ATCC 43197</name>
    <dbReference type="NCBI Taxonomy" id="1158601"/>
    <lineage>
        <taxon>Bacteria</taxon>
        <taxon>Bacillati</taxon>
        <taxon>Bacillota</taxon>
        <taxon>Bacilli</taxon>
        <taxon>Lactobacillales</taxon>
        <taxon>Enterococcaceae</taxon>
        <taxon>Enterococcus</taxon>
    </lineage>
</organism>
<protein>
    <recommendedName>
        <fullName evidence="10">Phosphosugar-binding transcriptional regulator</fullName>
    </recommendedName>
</protein>
<dbReference type="InterPro" id="IPR001347">
    <property type="entry name" value="SIS_dom"/>
</dbReference>
<evidence type="ECO:0000256" key="3">
    <source>
        <dbReference type="ARBA" id="ARBA00023163"/>
    </source>
</evidence>
<feature type="domain" description="HTH rpiR-type" evidence="4">
    <location>
        <begin position="1"/>
        <end position="73"/>
    </location>
</feature>
<evidence type="ECO:0000313" key="6">
    <source>
        <dbReference type="EMBL" id="EOH80868.1"/>
    </source>
</evidence>
<dbReference type="PATRIC" id="fig|1158601.3.peg.881"/>
<dbReference type="Proteomes" id="UP000014148">
    <property type="component" value="Unassembled WGS sequence"/>
</dbReference>
<dbReference type="Proteomes" id="UP000013783">
    <property type="component" value="Unassembled WGS sequence"/>
</dbReference>
<dbReference type="GO" id="GO:0097367">
    <property type="term" value="F:carbohydrate derivative binding"/>
    <property type="evidence" value="ECO:0007669"/>
    <property type="project" value="InterPro"/>
</dbReference>
<evidence type="ECO:0000313" key="8">
    <source>
        <dbReference type="Proteomes" id="UP000013783"/>
    </source>
</evidence>
<proteinExistence type="predicted"/>
<evidence type="ECO:0000259" key="5">
    <source>
        <dbReference type="PROSITE" id="PS51464"/>
    </source>
</evidence>
<reference evidence="6 8" key="1">
    <citation type="submission" date="2013-02" db="EMBL/GenBank/DDBJ databases">
        <title>The Genome Sequence of Enterococcus malodoratus ATCC_43197.</title>
        <authorList>
            <consortium name="The Broad Institute Genome Sequencing Platform"/>
            <consortium name="The Broad Institute Genome Sequencing Center for Infectious Disease"/>
            <person name="Earl A.M."/>
            <person name="Gilmore M.S."/>
            <person name="Lebreton F."/>
            <person name="Walker B."/>
            <person name="Young S.K."/>
            <person name="Zeng Q."/>
            <person name="Gargeya S."/>
            <person name="Fitzgerald M."/>
            <person name="Haas B."/>
            <person name="Abouelleil A."/>
            <person name="Alvarado L."/>
            <person name="Arachchi H.M."/>
            <person name="Berlin A.M."/>
            <person name="Chapman S.B."/>
            <person name="Dewar J."/>
            <person name="Goldberg J."/>
            <person name="Griggs A."/>
            <person name="Gujja S."/>
            <person name="Hansen M."/>
            <person name="Howarth C."/>
            <person name="Imamovic A."/>
            <person name="Larimer J."/>
            <person name="McCowan C."/>
            <person name="Murphy C."/>
            <person name="Neiman D."/>
            <person name="Pearson M."/>
            <person name="Priest M."/>
            <person name="Roberts A."/>
            <person name="Saif S."/>
            <person name="Shea T."/>
            <person name="Sisk P."/>
            <person name="Sykes S."/>
            <person name="Wortman J."/>
            <person name="Nusbaum C."/>
            <person name="Birren B."/>
        </authorList>
    </citation>
    <scope>NUCLEOTIDE SEQUENCE [LARGE SCALE GENOMIC DNA]</scope>
    <source>
        <strain evidence="6 8">ATCC 43197</strain>
    </source>
</reference>
<dbReference type="RefSeq" id="WP_010739784.1">
    <property type="nucleotide sequence ID" value="NZ_KB946249.1"/>
</dbReference>
<gene>
    <name evidence="7" type="ORF">I585_00840</name>
    <name evidence="6" type="ORF">UAI_00909</name>
</gene>
<dbReference type="Gene3D" id="3.40.50.10490">
    <property type="entry name" value="Glucose-6-phosphate isomerase like protein, domain 1"/>
    <property type="match status" value="1"/>
</dbReference>
<dbReference type="InterPro" id="IPR047640">
    <property type="entry name" value="RpiR-like"/>
</dbReference>
<dbReference type="InterPro" id="IPR035472">
    <property type="entry name" value="RpiR-like_SIS"/>
</dbReference>
<dbReference type="GO" id="GO:1901135">
    <property type="term" value="P:carbohydrate derivative metabolic process"/>
    <property type="evidence" value="ECO:0007669"/>
    <property type="project" value="InterPro"/>
</dbReference>
<keyword evidence="9" id="KW-1185">Reference proteome</keyword>
<reference evidence="7 9" key="2">
    <citation type="submission" date="2013-03" db="EMBL/GenBank/DDBJ databases">
        <title>The Genome Sequence of Enterococcus malodoratus ATCC_43197 (PacBio/Illumina hybrid assembly).</title>
        <authorList>
            <consortium name="The Broad Institute Genomics Platform"/>
            <consortium name="The Broad Institute Genome Sequencing Center for Infectious Disease"/>
            <person name="Earl A."/>
            <person name="Russ C."/>
            <person name="Gilmore M."/>
            <person name="Surin D."/>
            <person name="Walker B."/>
            <person name="Young S."/>
            <person name="Zeng Q."/>
            <person name="Gargeya S."/>
            <person name="Fitzgerald M."/>
            <person name="Haas B."/>
            <person name="Abouelleil A."/>
            <person name="Allen A.W."/>
            <person name="Alvarado L."/>
            <person name="Arachchi H.M."/>
            <person name="Berlin A.M."/>
            <person name="Chapman S.B."/>
            <person name="Gainer-Dewar J."/>
            <person name="Goldberg J."/>
            <person name="Griggs A."/>
            <person name="Gujja S."/>
            <person name="Hansen M."/>
            <person name="Howarth C."/>
            <person name="Imamovic A."/>
            <person name="Ireland A."/>
            <person name="Larimer J."/>
            <person name="McCowan C."/>
            <person name="Murphy C."/>
            <person name="Pearson M."/>
            <person name="Poon T.W."/>
            <person name="Priest M."/>
            <person name="Roberts A."/>
            <person name="Saif S."/>
            <person name="Shea T."/>
            <person name="Sisk P."/>
            <person name="Sykes S."/>
            <person name="Wortman J."/>
            <person name="Nusbaum C."/>
            <person name="Birren B."/>
        </authorList>
    </citation>
    <scope>NUCLEOTIDE SEQUENCE [LARGE SCALE GENOMIC DNA]</scope>
    <source>
        <strain evidence="7 9">ATCC 43197</strain>
    </source>
</reference>
<evidence type="ECO:0008006" key="10">
    <source>
        <dbReference type="Google" id="ProtNLM"/>
    </source>
</evidence>
<sequence length="251" mass="28584">MLFLAYQVELKSIEIDIYDFIIKNLDAVPYMRIRELADACHVSTSTILRFCKKFECNGYADFRLRLQLYAKELHELAEPIQTIDELPFIEFLKRTHTNEFQERINSAASILKESDLVLFVGIGTSSIFASYGALLFSSLFTLALNIQDPLNTPLYNISDRLDNKVCLVALSVSGENEDIIDYINHIKLHKSGVIAITNSSNTPIAKLSDVDIPYYANTEMYKETNITSQLSVTYILEILARTVHQLKNKEN</sequence>
<dbReference type="InterPro" id="IPR009057">
    <property type="entry name" value="Homeodomain-like_sf"/>
</dbReference>